<dbReference type="RefSeq" id="WP_344628496.1">
    <property type="nucleotide sequence ID" value="NZ_BAAALD010000189.1"/>
</dbReference>
<protein>
    <recommendedName>
        <fullName evidence="3">Transposase</fullName>
    </recommendedName>
</protein>
<accession>A0ABN1U927</accession>
<proteinExistence type="predicted"/>
<gene>
    <name evidence="1" type="ORF">GCM10009663_77650</name>
</gene>
<dbReference type="EMBL" id="BAAALD010000189">
    <property type="protein sequence ID" value="GAA1128891.1"/>
    <property type="molecule type" value="Genomic_DNA"/>
</dbReference>
<name>A0ABN1U927_9ACTN</name>
<reference evidence="1 2" key="1">
    <citation type="journal article" date="2019" name="Int. J. Syst. Evol. Microbiol.">
        <title>The Global Catalogue of Microorganisms (GCM) 10K type strain sequencing project: providing services to taxonomists for standard genome sequencing and annotation.</title>
        <authorList>
            <consortium name="The Broad Institute Genomics Platform"/>
            <consortium name="The Broad Institute Genome Sequencing Center for Infectious Disease"/>
            <person name="Wu L."/>
            <person name="Ma J."/>
        </authorList>
    </citation>
    <scope>NUCLEOTIDE SEQUENCE [LARGE SCALE GENOMIC DNA]</scope>
    <source>
        <strain evidence="1 2">JCM 13002</strain>
    </source>
</reference>
<evidence type="ECO:0000313" key="2">
    <source>
        <dbReference type="Proteomes" id="UP001499987"/>
    </source>
</evidence>
<sequence>MELDAARATGDETAAGHLMRRIGQECTPRAVKQHLAAGLLQAGLYEGLTRDQHDQLTGWLQDLQLGPEIVERAESISVH</sequence>
<dbReference type="Proteomes" id="UP001499987">
    <property type="component" value="Unassembled WGS sequence"/>
</dbReference>
<evidence type="ECO:0008006" key="3">
    <source>
        <dbReference type="Google" id="ProtNLM"/>
    </source>
</evidence>
<evidence type="ECO:0000313" key="1">
    <source>
        <dbReference type="EMBL" id="GAA1128891.1"/>
    </source>
</evidence>
<keyword evidence="2" id="KW-1185">Reference proteome</keyword>
<organism evidence="1 2">
    <name type="scientific">Kitasatospora arboriphila</name>
    <dbReference type="NCBI Taxonomy" id="258052"/>
    <lineage>
        <taxon>Bacteria</taxon>
        <taxon>Bacillati</taxon>
        <taxon>Actinomycetota</taxon>
        <taxon>Actinomycetes</taxon>
        <taxon>Kitasatosporales</taxon>
        <taxon>Streptomycetaceae</taxon>
        <taxon>Kitasatospora</taxon>
    </lineage>
</organism>
<comment type="caution">
    <text evidence="1">The sequence shown here is derived from an EMBL/GenBank/DDBJ whole genome shotgun (WGS) entry which is preliminary data.</text>
</comment>